<evidence type="ECO:0000313" key="3">
    <source>
        <dbReference type="Proteomes" id="UP000263993"/>
    </source>
</evidence>
<proteinExistence type="predicted"/>
<name>A0A371B0N9_9BRAD</name>
<reference evidence="3" key="1">
    <citation type="submission" date="2018-08" db="EMBL/GenBank/DDBJ databases">
        <authorList>
            <person name="Kim S.-J."/>
            <person name="Jung G.-Y."/>
        </authorList>
    </citation>
    <scope>NUCLEOTIDE SEQUENCE [LARGE SCALE GENOMIC DNA]</scope>
    <source>
        <strain evidence="3">GY_H</strain>
    </source>
</reference>
<organism evidence="2 3">
    <name type="scientific">Undibacter mobilis</name>
    <dbReference type="NCBI Taxonomy" id="2292256"/>
    <lineage>
        <taxon>Bacteria</taxon>
        <taxon>Pseudomonadati</taxon>
        <taxon>Pseudomonadota</taxon>
        <taxon>Alphaproteobacteria</taxon>
        <taxon>Hyphomicrobiales</taxon>
        <taxon>Nitrobacteraceae</taxon>
        <taxon>Undibacter</taxon>
    </lineage>
</organism>
<dbReference type="EMBL" id="QRGO01000003">
    <property type="protein sequence ID" value="RDV01094.1"/>
    <property type="molecule type" value="Genomic_DNA"/>
</dbReference>
<evidence type="ECO:0000313" key="2">
    <source>
        <dbReference type="EMBL" id="RDV01094.1"/>
    </source>
</evidence>
<dbReference type="RefSeq" id="WP_115518610.1">
    <property type="nucleotide sequence ID" value="NZ_QRGO01000003.1"/>
</dbReference>
<feature type="domain" description="YjiS-like" evidence="1">
    <location>
        <begin position="6"/>
        <end position="41"/>
    </location>
</feature>
<comment type="caution">
    <text evidence="2">The sequence shown here is derived from an EMBL/GenBank/DDBJ whole genome shotgun (WGS) entry which is preliminary data.</text>
</comment>
<dbReference type="InterPro" id="IPR009506">
    <property type="entry name" value="YjiS-like"/>
</dbReference>
<keyword evidence="3" id="KW-1185">Reference proteome</keyword>
<dbReference type="Proteomes" id="UP000263993">
    <property type="component" value="Unassembled WGS sequence"/>
</dbReference>
<accession>A0A371B0N9</accession>
<dbReference type="AlphaFoldDB" id="A0A371B0N9"/>
<dbReference type="OrthoDB" id="8244198at2"/>
<gene>
    <name evidence="2" type="ORF">DXH78_17800</name>
</gene>
<evidence type="ECO:0000259" key="1">
    <source>
        <dbReference type="Pfam" id="PF06568"/>
    </source>
</evidence>
<dbReference type="Pfam" id="PF06568">
    <property type="entry name" value="YjiS-like"/>
    <property type="match status" value="1"/>
</dbReference>
<sequence length="51" mass="6037">MFAALVRFIQEWKRYSRSVRELSRLDDRELADIGLNRSEIERAAWGAAQVR</sequence>
<protein>
    <submittedName>
        <fullName evidence="2">DUF1127 domain-containing protein</fullName>
    </submittedName>
</protein>